<feature type="chain" id="PRO_5011729953" evidence="1">
    <location>
        <begin position="22"/>
        <end position="173"/>
    </location>
</feature>
<keyword evidence="1" id="KW-0732">Signal</keyword>
<proteinExistence type="predicted"/>
<sequence>MVRTSLAAAALLAVTAGPAAAEGLSVTFADAAWDGEHLPAGQHCSKFGGHGATPPLVVSGIPAPADAIVIEYNDRSYQPLSEDGGHGIIGYRIAPGSPTAELPAVPGETAEGLPEGTWIVRQNRATGSYARPGYLPPCSGGKGNTYVADVFAVRLTNDGYEKLAEARVTLGRY</sequence>
<keyword evidence="3" id="KW-1185">Reference proteome</keyword>
<feature type="signal peptide" evidence="1">
    <location>
        <begin position="1"/>
        <end position="21"/>
    </location>
</feature>
<dbReference type="STRING" id="83401.SAMN05421742_107119"/>
<dbReference type="Gene3D" id="3.90.280.10">
    <property type="entry name" value="PEBP-like"/>
    <property type="match status" value="1"/>
</dbReference>
<gene>
    <name evidence="2" type="ORF">SAMN05421742_107119</name>
</gene>
<dbReference type="RefSeq" id="WP_218119542.1">
    <property type="nucleotide sequence ID" value="NZ_FNCV01000007.1"/>
</dbReference>
<dbReference type="AlphaFoldDB" id="A0A1G8CXE4"/>
<evidence type="ECO:0000313" key="2">
    <source>
        <dbReference type="EMBL" id="SDH49863.1"/>
    </source>
</evidence>
<dbReference type="Proteomes" id="UP000217076">
    <property type="component" value="Unassembled WGS sequence"/>
</dbReference>
<reference evidence="3" key="1">
    <citation type="submission" date="2016-10" db="EMBL/GenBank/DDBJ databases">
        <authorList>
            <person name="Varghese N."/>
            <person name="Submissions S."/>
        </authorList>
    </citation>
    <scope>NUCLEOTIDE SEQUENCE [LARGE SCALE GENOMIC DNA]</scope>
    <source>
        <strain evidence="3">930I</strain>
    </source>
</reference>
<name>A0A1G8CXE4_9PROT</name>
<protein>
    <submittedName>
        <fullName evidence="2">Uncharacterized protein</fullName>
    </submittedName>
</protein>
<dbReference type="InterPro" id="IPR036610">
    <property type="entry name" value="PEBP-like_sf"/>
</dbReference>
<organism evidence="2 3">
    <name type="scientific">Roseospirillum parvum</name>
    <dbReference type="NCBI Taxonomy" id="83401"/>
    <lineage>
        <taxon>Bacteria</taxon>
        <taxon>Pseudomonadati</taxon>
        <taxon>Pseudomonadota</taxon>
        <taxon>Alphaproteobacteria</taxon>
        <taxon>Rhodospirillales</taxon>
        <taxon>Rhodospirillaceae</taxon>
        <taxon>Roseospirillum</taxon>
    </lineage>
</organism>
<accession>A0A1G8CXE4</accession>
<dbReference type="EMBL" id="FNCV01000007">
    <property type="protein sequence ID" value="SDH49863.1"/>
    <property type="molecule type" value="Genomic_DNA"/>
</dbReference>
<evidence type="ECO:0000256" key="1">
    <source>
        <dbReference type="SAM" id="SignalP"/>
    </source>
</evidence>
<evidence type="ECO:0000313" key="3">
    <source>
        <dbReference type="Proteomes" id="UP000217076"/>
    </source>
</evidence>